<dbReference type="RefSeq" id="WP_310424893.1">
    <property type="nucleotide sequence ID" value="NZ_JAVDYC010000001.1"/>
</dbReference>
<evidence type="ECO:0000259" key="2">
    <source>
        <dbReference type="Pfam" id="PF05239"/>
    </source>
</evidence>
<dbReference type="PANTHER" id="PTHR36505:SF1">
    <property type="entry name" value="BLR1072 PROTEIN"/>
    <property type="match status" value="1"/>
</dbReference>
<dbReference type="InterPro" id="IPR011033">
    <property type="entry name" value="PRC_barrel-like_sf"/>
</dbReference>
<dbReference type="Gene3D" id="3.90.50.10">
    <property type="entry name" value="Photosynthetic Reaction Center, subunit H, domain 2"/>
    <property type="match status" value="1"/>
</dbReference>
<dbReference type="Proteomes" id="UP001183629">
    <property type="component" value="Unassembled WGS sequence"/>
</dbReference>
<reference evidence="3 4" key="1">
    <citation type="submission" date="2023-07" db="EMBL/GenBank/DDBJ databases">
        <title>Sequencing the genomes of 1000 actinobacteria strains.</title>
        <authorList>
            <person name="Klenk H.-P."/>
        </authorList>
    </citation>
    <scope>NUCLEOTIDE SEQUENCE [LARGE SCALE GENOMIC DNA]</scope>
    <source>
        <strain evidence="3 4">DSM 44711</strain>
    </source>
</reference>
<name>A0AAE3ZYE5_9ACTN</name>
<feature type="region of interest" description="Disordered" evidence="1">
    <location>
        <begin position="1"/>
        <end position="20"/>
    </location>
</feature>
<evidence type="ECO:0000313" key="4">
    <source>
        <dbReference type="Proteomes" id="UP001183629"/>
    </source>
</evidence>
<comment type="caution">
    <text evidence="3">The sequence shown here is derived from an EMBL/GenBank/DDBJ whole genome shotgun (WGS) entry which is preliminary data.</text>
</comment>
<dbReference type="Pfam" id="PF05239">
    <property type="entry name" value="PRC"/>
    <property type="match status" value="1"/>
</dbReference>
<evidence type="ECO:0000313" key="3">
    <source>
        <dbReference type="EMBL" id="MDR7327519.1"/>
    </source>
</evidence>
<dbReference type="EMBL" id="JAVDYC010000001">
    <property type="protein sequence ID" value="MDR7327519.1"/>
    <property type="molecule type" value="Genomic_DNA"/>
</dbReference>
<sequence>MLADPGDDIRGREVRDRDGEEIGTVDELLIDADEHKVRLLRVKHGGILGIGATAVFIPVDAVTGVTDATVHVGPSRERVTAAPEYDPELTDEPAHYEPLYDYYGYPPYWGPGYIYRGFPPYRM</sequence>
<feature type="domain" description="PRC-barrel" evidence="2">
    <location>
        <begin position="7"/>
        <end position="64"/>
    </location>
</feature>
<keyword evidence="4" id="KW-1185">Reference proteome</keyword>
<evidence type="ECO:0000256" key="1">
    <source>
        <dbReference type="SAM" id="MobiDB-lite"/>
    </source>
</evidence>
<gene>
    <name evidence="3" type="ORF">J2S44_007769</name>
</gene>
<dbReference type="GO" id="GO:0030077">
    <property type="term" value="C:plasma membrane light-harvesting complex"/>
    <property type="evidence" value="ECO:0007669"/>
    <property type="project" value="InterPro"/>
</dbReference>
<dbReference type="InterPro" id="IPR014747">
    <property type="entry name" value="Bac_photo_RC_H_C"/>
</dbReference>
<dbReference type="PANTHER" id="PTHR36505">
    <property type="entry name" value="BLR1072 PROTEIN"/>
    <property type="match status" value="1"/>
</dbReference>
<dbReference type="AlphaFoldDB" id="A0AAE3ZYE5"/>
<organism evidence="3 4">
    <name type="scientific">Catenuloplanes niger</name>
    <dbReference type="NCBI Taxonomy" id="587534"/>
    <lineage>
        <taxon>Bacteria</taxon>
        <taxon>Bacillati</taxon>
        <taxon>Actinomycetota</taxon>
        <taxon>Actinomycetes</taxon>
        <taxon>Micromonosporales</taxon>
        <taxon>Micromonosporaceae</taxon>
        <taxon>Catenuloplanes</taxon>
    </lineage>
</organism>
<dbReference type="InterPro" id="IPR027275">
    <property type="entry name" value="PRC-brl_dom"/>
</dbReference>
<dbReference type="SUPFAM" id="SSF50346">
    <property type="entry name" value="PRC-barrel domain"/>
    <property type="match status" value="1"/>
</dbReference>
<dbReference type="GO" id="GO:0019684">
    <property type="term" value="P:photosynthesis, light reaction"/>
    <property type="evidence" value="ECO:0007669"/>
    <property type="project" value="InterPro"/>
</dbReference>
<feature type="compositionally biased region" description="Basic and acidic residues" evidence="1">
    <location>
        <begin position="7"/>
        <end position="20"/>
    </location>
</feature>
<proteinExistence type="predicted"/>
<accession>A0AAE3ZYE5</accession>
<protein>
    <submittedName>
        <fullName evidence="3">Sporulation protein YlmC with PRC-barrel domain</fullName>
    </submittedName>
</protein>